<gene>
    <name evidence="1" type="ORF">HY3_06520</name>
</gene>
<evidence type="ECO:0000313" key="1">
    <source>
        <dbReference type="EMBL" id="RAN30464.1"/>
    </source>
</evidence>
<reference evidence="1 2" key="1">
    <citation type="submission" date="2013-04" db="EMBL/GenBank/DDBJ databases">
        <title>Hyphomonas sp. T24B3 Genome Sequencing.</title>
        <authorList>
            <person name="Lai Q."/>
            <person name="Shao Z."/>
        </authorList>
    </citation>
    <scope>NUCLEOTIDE SEQUENCE [LARGE SCALE GENOMIC DNA]</scope>
    <source>
        <strain evidence="1 2">T24B3</strain>
    </source>
</reference>
<keyword evidence="2" id="KW-1185">Reference proteome</keyword>
<dbReference type="STRING" id="1280941.HY2_05545"/>
<dbReference type="AlphaFoldDB" id="A0A062TTV1"/>
<proteinExistence type="predicted"/>
<dbReference type="RefSeq" id="WP_034829079.1">
    <property type="nucleotide sequence ID" value="NZ_AWFA01000067.1"/>
</dbReference>
<dbReference type="EMBL" id="AWFB01000089">
    <property type="protein sequence ID" value="RAN30464.1"/>
    <property type="molecule type" value="Genomic_DNA"/>
</dbReference>
<comment type="caution">
    <text evidence="1">The sequence shown here is derived from an EMBL/GenBank/DDBJ whole genome shotgun (WGS) entry which is preliminary data.</text>
</comment>
<sequence>MAALLGPLIGSFIGEEGIDVLFLVCDAISGLPFIRNSPDLDSCHFQLAHFRTDPHQLRHFRRNVLARRCGGQHLFRRQVLRLVHGQLQALQRLFRLVQLMRAHQAVDACAMQAHLRRDARHAPAEQPAKPDLALQTIPVRMM</sequence>
<evidence type="ECO:0000313" key="2">
    <source>
        <dbReference type="Proteomes" id="UP000249123"/>
    </source>
</evidence>
<accession>A0A062TTV1</accession>
<dbReference type="Proteomes" id="UP000249123">
    <property type="component" value="Unassembled WGS sequence"/>
</dbReference>
<organism evidence="1 2">
    <name type="scientific">Hyphomonas pacifica</name>
    <dbReference type="NCBI Taxonomy" id="1280941"/>
    <lineage>
        <taxon>Bacteria</taxon>
        <taxon>Pseudomonadati</taxon>
        <taxon>Pseudomonadota</taxon>
        <taxon>Alphaproteobacteria</taxon>
        <taxon>Hyphomonadales</taxon>
        <taxon>Hyphomonadaceae</taxon>
        <taxon>Hyphomonas</taxon>
    </lineage>
</organism>
<name>A0A062TTV1_9PROT</name>
<protein>
    <submittedName>
        <fullName evidence="1">Uncharacterized protein</fullName>
    </submittedName>
</protein>